<dbReference type="Gene3D" id="3.10.105.10">
    <property type="entry name" value="Dipeptide-binding Protein, Domain 3"/>
    <property type="match status" value="1"/>
</dbReference>
<dbReference type="Proteomes" id="UP000199289">
    <property type="component" value="Unassembled WGS sequence"/>
</dbReference>
<evidence type="ECO:0000256" key="1">
    <source>
        <dbReference type="ARBA" id="ARBA00005695"/>
    </source>
</evidence>
<dbReference type="Pfam" id="PF00496">
    <property type="entry name" value="SBP_bac_5"/>
    <property type="match status" value="1"/>
</dbReference>
<evidence type="ECO:0000256" key="3">
    <source>
        <dbReference type="ARBA" id="ARBA00022729"/>
    </source>
</evidence>
<comment type="similarity">
    <text evidence="1">Belongs to the bacterial solute-binding protein 5 family.</text>
</comment>
<proteinExistence type="inferred from homology"/>
<dbReference type="EMBL" id="QQST01000003">
    <property type="protein sequence ID" value="RDI69913.1"/>
    <property type="molecule type" value="Genomic_DNA"/>
</dbReference>
<feature type="compositionally biased region" description="Polar residues" evidence="4">
    <location>
        <begin position="44"/>
        <end position="67"/>
    </location>
</feature>
<gene>
    <name evidence="6" type="ORF">DWB78_17360</name>
    <name evidence="7" type="ORF">SAMN05216278_3442</name>
</gene>
<protein>
    <submittedName>
        <fullName evidence="7">Peptide/nickel transport system substrate-binding protein</fullName>
    </submittedName>
</protein>
<evidence type="ECO:0000313" key="9">
    <source>
        <dbReference type="Proteomes" id="UP000255421"/>
    </source>
</evidence>
<feature type="domain" description="Solute-binding protein family 5" evidence="5">
    <location>
        <begin position="115"/>
        <end position="496"/>
    </location>
</feature>
<dbReference type="InterPro" id="IPR006311">
    <property type="entry name" value="TAT_signal"/>
</dbReference>
<evidence type="ECO:0000313" key="7">
    <source>
        <dbReference type="EMBL" id="SDR06746.1"/>
    </source>
</evidence>
<dbReference type="InterPro" id="IPR000914">
    <property type="entry name" value="SBP_5_dom"/>
</dbReference>
<evidence type="ECO:0000256" key="4">
    <source>
        <dbReference type="SAM" id="MobiDB-lite"/>
    </source>
</evidence>
<name>A0A1H1G1K7_9EURY</name>
<dbReference type="AlphaFoldDB" id="A0A1H1G1K7"/>
<accession>A0A1H1G1K7</accession>
<dbReference type="GO" id="GO:1904680">
    <property type="term" value="F:peptide transmembrane transporter activity"/>
    <property type="evidence" value="ECO:0007669"/>
    <property type="project" value="TreeGrafter"/>
</dbReference>
<reference evidence="8" key="1">
    <citation type="submission" date="2016-10" db="EMBL/GenBank/DDBJ databases">
        <authorList>
            <person name="Varghese N."/>
            <person name="Submissions S."/>
        </authorList>
    </citation>
    <scope>NUCLEOTIDE SEQUENCE [LARGE SCALE GENOMIC DNA]</scope>
    <source>
        <strain evidence="8">CGMCC 1.12397</strain>
    </source>
</reference>
<dbReference type="PANTHER" id="PTHR30290">
    <property type="entry name" value="PERIPLASMIC BINDING COMPONENT OF ABC TRANSPORTER"/>
    <property type="match status" value="1"/>
</dbReference>
<dbReference type="GO" id="GO:0042597">
    <property type="term" value="C:periplasmic space"/>
    <property type="evidence" value="ECO:0007669"/>
    <property type="project" value="UniProtKB-ARBA"/>
</dbReference>
<dbReference type="PROSITE" id="PS51318">
    <property type="entry name" value="TAT"/>
    <property type="match status" value="1"/>
</dbReference>
<evidence type="ECO:0000313" key="6">
    <source>
        <dbReference type="EMBL" id="RDI69913.1"/>
    </source>
</evidence>
<dbReference type="GO" id="GO:0043190">
    <property type="term" value="C:ATP-binding cassette (ABC) transporter complex"/>
    <property type="evidence" value="ECO:0007669"/>
    <property type="project" value="InterPro"/>
</dbReference>
<reference evidence="6 9" key="3">
    <citation type="submission" date="2018-07" db="EMBL/GenBank/DDBJ databases">
        <title>Genome sequence of extremly halophilic archaeon Halopelagius longus strain BC12-B1.</title>
        <authorList>
            <person name="Zhang X."/>
        </authorList>
    </citation>
    <scope>NUCLEOTIDE SEQUENCE [LARGE SCALE GENOMIC DNA]</scope>
    <source>
        <strain evidence="6 9">BC12-B1</strain>
    </source>
</reference>
<evidence type="ECO:0000313" key="8">
    <source>
        <dbReference type="Proteomes" id="UP000199289"/>
    </source>
</evidence>
<dbReference type="EMBL" id="FNKQ01000005">
    <property type="protein sequence ID" value="SDR06746.1"/>
    <property type="molecule type" value="Genomic_DNA"/>
</dbReference>
<dbReference type="InterPro" id="IPR039424">
    <property type="entry name" value="SBP_5"/>
</dbReference>
<dbReference type="OrthoDB" id="233597at2157"/>
<keyword evidence="3" id="KW-0732">Signal</keyword>
<dbReference type="Gene3D" id="3.40.190.10">
    <property type="entry name" value="Periplasmic binding protein-like II"/>
    <property type="match status" value="1"/>
</dbReference>
<evidence type="ECO:0000256" key="2">
    <source>
        <dbReference type="ARBA" id="ARBA00022448"/>
    </source>
</evidence>
<feature type="region of interest" description="Disordered" evidence="4">
    <location>
        <begin position="33"/>
        <end position="67"/>
    </location>
</feature>
<evidence type="ECO:0000259" key="5">
    <source>
        <dbReference type="Pfam" id="PF00496"/>
    </source>
</evidence>
<dbReference type="SUPFAM" id="SSF53850">
    <property type="entry name" value="Periplasmic binding protein-like II"/>
    <property type="match status" value="1"/>
</dbReference>
<dbReference type="RefSeq" id="WP_092538940.1">
    <property type="nucleotide sequence ID" value="NZ_FNKQ01000005.1"/>
</dbReference>
<dbReference type="PANTHER" id="PTHR30290:SF9">
    <property type="entry name" value="OLIGOPEPTIDE-BINDING PROTEIN APPA"/>
    <property type="match status" value="1"/>
</dbReference>
<keyword evidence="9" id="KW-1185">Reference proteome</keyword>
<sequence length="608" mass="67786">MSSGTNTDKSGFARRHFLKLSGTAGAVTLAGCSSEPSAEGGGNVSTLTGGEGSVSTDSGGSAASDEQSLTIPSRFIPAETQWNPYAPSNYAEVAGKMVFDPFLRYNQKTEELIPYVLRDWQKDGKTLTMSIREGQTWHNGDPVTAEDFVTKFTIDKGFGYEITNYIDSVEAVDESTITYTLKKDYGEKTILVVVAGKWMNTPASKYGEFAERFRNASSEEEKQAVQGDVQDYQPSEPLGCGPCEYRSANQQVLTLTKYEDHPDAGQIAFPVYELEYFASSQQKWAAMKNGRNIDIVDGFTPIRIVKTFPDYVREYKVPTYNGYGLGFNHDDEDFGKRNVRRAIAYVVNRQRMAELADPLKTAVTKPVGLGSFITDTWKENLGGDVKMYDSYTDTEKAAALLRKEGYSKTGGQWHKPSGEQLTLSIPSPSGWSDVTSFTTTLAQMLSDFGIEAENRAVENTTFFGQYWGTSNFKVIPWFWNNSGKTKPFFSLSWILTSNTVMSNLNYGEQPKAPPVGEPNGEVSPVNVRETLRNLSTTSDEAEAQEYVRELAWVVNQNLPMLPLIEKIHPSFWNGRDWNIPPADTDKKFVDWCSYWFPRIGAVSPVQQQ</sequence>
<dbReference type="GO" id="GO:0015833">
    <property type="term" value="P:peptide transport"/>
    <property type="evidence" value="ECO:0007669"/>
    <property type="project" value="TreeGrafter"/>
</dbReference>
<keyword evidence="2" id="KW-0813">Transport</keyword>
<dbReference type="PIRSF" id="PIRSF002741">
    <property type="entry name" value="MppA"/>
    <property type="match status" value="1"/>
</dbReference>
<dbReference type="Proteomes" id="UP000255421">
    <property type="component" value="Unassembled WGS sequence"/>
</dbReference>
<dbReference type="InterPro" id="IPR030678">
    <property type="entry name" value="Peptide/Ni-bd"/>
</dbReference>
<reference evidence="7" key="2">
    <citation type="submission" date="2016-10" db="EMBL/GenBank/DDBJ databases">
        <authorList>
            <person name="de Groot N.N."/>
        </authorList>
    </citation>
    <scope>NUCLEOTIDE SEQUENCE [LARGE SCALE GENOMIC DNA]</scope>
    <source>
        <strain evidence="7">CGMCC 1.12397</strain>
    </source>
</reference>
<organism evidence="7 8">
    <name type="scientific">Halopelagius longus</name>
    <dbReference type="NCBI Taxonomy" id="1236180"/>
    <lineage>
        <taxon>Archaea</taxon>
        <taxon>Methanobacteriati</taxon>
        <taxon>Methanobacteriota</taxon>
        <taxon>Stenosarchaea group</taxon>
        <taxon>Halobacteria</taxon>
        <taxon>Halobacteriales</taxon>
        <taxon>Haloferacaceae</taxon>
    </lineage>
</organism>